<sequence length="513" mass="58482">MNLKRTMLAALVAAVLIPGGLWARGKTGNARIKVDIERQKGEIDRNIYGNFVEHLGRCIYGGLYEPGSPLSDEKGYRRDVLDATRALRTSLVRWPGGNFVSGYHWEDGIGPQAGRPTRIDLAWGFRESNAFGTDEFVEWCRRADTEPYFCVNLGTGTMDEARNWVEYCNVEKGTYWSDLRRRNGYEKPHKVKYWALGNEMDGQWQMGHKNAEDYGKFALETAKLMKWIDRDIKLVVAGSSDYNGNWIDWNRTVLEYLKNHADYIALHNYVENRSNDYYKFMATTRFAEKAIRIIEGLIAEAMTKAERKDPIYIAFDEYNVWYRAKGEEGNEEVYNLEDALVVSTFLNIFVRNAHVVKMANMAQLVNVIAPIFSTKDGSWYQTIFYPLQLFATHCHGTSLDTFVDCDTYALGGERIPYLDVSAAYDGEAGEVIVNVTNRHREQAITTDILCQTGRFDGKATVYEVNGPDIKAENSMTRQAVKTVTKEAQARGDRFTYAFPAHSFTLIRIPVVTD</sequence>
<evidence type="ECO:0000256" key="1">
    <source>
        <dbReference type="ARBA" id="ARBA00001462"/>
    </source>
</evidence>
<dbReference type="GO" id="GO:0000272">
    <property type="term" value="P:polysaccharide catabolic process"/>
    <property type="evidence" value="ECO:0007669"/>
    <property type="project" value="TreeGrafter"/>
</dbReference>
<dbReference type="EC" id="3.2.1.55" evidence="4"/>
<evidence type="ECO:0000313" key="10">
    <source>
        <dbReference type="Proteomes" id="UP000195772"/>
    </source>
</evidence>
<organism evidence="9 10">
    <name type="scientific">Alistipes onderdonkii</name>
    <dbReference type="NCBI Taxonomy" id="328813"/>
    <lineage>
        <taxon>Bacteria</taxon>
        <taxon>Pseudomonadati</taxon>
        <taxon>Bacteroidota</taxon>
        <taxon>Bacteroidia</taxon>
        <taxon>Bacteroidales</taxon>
        <taxon>Rikenellaceae</taxon>
        <taxon>Alistipes</taxon>
    </lineage>
</organism>
<dbReference type="SUPFAM" id="SSF51445">
    <property type="entry name" value="(Trans)glycosidases"/>
    <property type="match status" value="1"/>
</dbReference>
<evidence type="ECO:0000256" key="4">
    <source>
        <dbReference type="ARBA" id="ARBA00012670"/>
    </source>
</evidence>
<proteinExistence type="inferred from homology"/>
<name>A0A1Y3QQC1_9BACT</name>
<keyword evidence="5" id="KW-0378">Hydrolase</keyword>
<dbReference type="GO" id="GO:0046556">
    <property type="term" value="F:alpha-L-arabinofuranosidase activity"/>
    <property type="evidence" value="ECO:0007669"/>
    <property type="project" value="UniProtKB-EC"/>
</dbReference>
<evidence type="ECO:0000256" key="5">
    <source>
        <dbReference type="ARBA" id="ARBA00022801"/>
    </source>
</evidence>
<gene>
    <name evidence="9" type="ORF">B5G41_14190</name>
</gene>
<dbReference type="EMBL" id="NFHB01000012">
    <property type="protein sequence ID" value="OUN01881.1"/>
    <property type="molecule type" value="Genomic_DNA"/>
</dbReference>
<evidence type="ECO:0000256" key="3">
    <source>
        <dbReference type="ARBA" id="ARBA00011165"/>
    </source>
</evidence>
<evidence type="ECO:0000256" key="2">
    <source>
        <dbReference type="ARBA" id="ARBA00007186"/>
    </source>
</evidence>
<protein>
    <recommendedName>
        <fullName evidence="4">non-reducing end alpha-L-arabinofuranosidase</fullName>
        <ecNumber evidence="4">3.2.1.55</ecNumber>
    </recommendedName>
</protein>
<dbReference type="InterPro" id="IPR055235">
    <property type="entry name" value="ASD1_cat"/>
</dbReference>
<dbReference type="InterPro" id="IPR013780">
    <property type="entry name" value="Glyco_hydro_b"/>
</dbReference>
<dbReference type="RefSeq" id="WP_087403513.1">
    <property type="nucleotide sequence ID" value="NZ_NFHB01000012.1"/>
</dbReference>
<accession>A0A1Y3QQC1</accession>
<dbReference type="Gene3D" id="2.60.40.1180">
    <property type="entry name" value="Golgi alpha-mannosidase II"/>
    <property type="match status" value="1"/>
</dbReference>
<dbReference type="PANTHER" id="PTHR43576">
    <property type="entry name" value="ALPHA-L-ARABINOFURANOSIDASE C-RELATED"/>
    <property type="match status" value="1"/>
</dbReference>
<reference evidence="10" key="1">
    <citation type="submission" date="2017-04" db="EMBL/GenBank/DDBJ databases">
        <title>Function of individual gut microbiota members based on whole genome sequencing of pure cultures obtained from chicken caecum.</title>
        <authorList>
            <person name="Medvecky M."/>
            <person name="Cejkova D."/>
            <person name="Polansky O."/>
            <person name="Karasova D."/>
            <person name="Kubasova T."/>
            <person name="Cizek A."/>
            <person name="Rychlik I."/>
        </authorList>
    </citation>
    <scope>NUCLEOTIDE SEQUENCE [LARGE SCALE GENOMIC DNA]</scope>
    <source>
        <strain evidence="10">An90</strain>
    </source>
</reference>
<dbReference type="Pfam" id="PF06964">
    <property type="entry name" value="Alpha-L-AF_C"/>
    <property type="match status" value="1"/>
</dbReference>
<evidence type="ECO:0000313" key="9">
    <source>
        <dbReference type="EMBL" id="OUN01881.1"/>
    </source>
</evidence>
<dbReference type="eggNOG" id="COG3534">
    <property type="taxonomic scope" value="Bacteria"/>
</dbReference>
<dbReference type="InterPro" id="IPR010720">
    <property type="entry name" value="Alpha-L-AF_C"/>
</dbReference>
<dbReference type="SUPFAM" id="SSF51011">
    <property type="entry name" value="Glycosyl hydrolase domain"/>
    <property type="match status" value="1"/>
</dbReference>
<dbReference type="OrthoDB" id="9758333at2"/>
<dbReference type="PANTHER" id="PTHR43576:SF3">
    <property type="entry name" value="ALPHA-L-ARABINOFURANOSIDASE C"/>
    <property type="match status" value="1"/>
</dbReference>
<evidence type="ECO:0000256" key="7">
    <source>
        <dbReference type="ARBA" id="ARBA00023295"/>
    </source>
</evidence>
<evidence type="ECO:0000259" key="8">
    <source>
        <dbReference type="SMART" id="SM00813"/>
    </source>
</evidence>
<comment type="caution">
    <text evidence="9">The sequence shown here is derived from an EMBL/GenBank/DDBJ whole genome shotgun (WGS) entry which is preliminary data.</text>
</comment>
<dbReference type="GO" id="GO:0046373">
    <property type="term" value="P:L-arabinose metabolic process"/>
    <property type="evidence" value="ECO:0007669"/>
    <property type="project" value="InterPro"/>
</dbReference>
<dbReference type="InterPro" id="IPR017853">
    <property type="entry name" value="GH"/>
</dbReference>
<keyword evidence="7" id="KW-0326">Glycosidase</keyword>
<feature type="domain" description="Alpha-L-arabinofuranosidase C-terminal" evidence="8">
    <location>
        <begin position="316"/>
        <end position="502"/>
    </location>
</feature>
<comment type="catalytic activity">
    <reaction evidence="1">
        <text>Hydrolysis of terminal non-reducing alpha-L-arabinofuranoside residues in alpha-L-arabinosides.</text>
        <dbReference type="EC" id="3.2.1.55"/>
    </reaction>
</comment>
<dbReference type="Gene3D" id="3.20.20.80">
    <property type="entry name" value="Glycosidases"/>
    <property type="match status" value="1"/>
</dbReference>
<comment type="subunit">
    <text evidence="3">Homohexamer; trimer of dimers.</text>
</comment>
<evidence type="ECO:0000256" key="6">
    <source>
        <dbReference type="ARBA" id="ARBA00023277"/>
    </source>
</evidence>
<keyword evidence="6" id="KW-0119">Carbohydrate metabolism</keyword>
<dbReference type="AlphaFoldDB" id="A0A1Y3QQC1"/>
<dbReference type="Proteomes" id="UP000195772">
    <property type="component" value="Unassembled WGS sequence"/>
</dbReference>
<comment type="similarity">
    <text evidence="2">Belongs to the glycosyl hydrolase 51 family.</text>
</comment>
<dbReference type="SMART" id="SM00813">
    <property type="entry name" value="Alpha-L-AF_C"/>
    <property type="match status" value="1"/>
</dbReference>
<dbReference type="Pfam" id="PF22848">
    <property type="entry name" value="ASD1_dom"/>
    <property type="match status" value="1"/>
</dbReference>